<dbReference type="SUPFAM" id="SSF53300">
    <property type="entry name" value="vWA-like"/>
    <property type="match status" value="1"/>
</dbReference>
<feature type="region of interest" description="Disordered" evidence="2">
    <location>
        <begin position="147"/>
        <end position="209"/>
    </location>
</feature>
<protein>
    <submittedName>
        <fullName evidence="5">Uncharacterized protein</fullName>
    </submittedName>
</protein>
<dbReference type="Pfam" id="PF13519">
    <property type="entry name" value="VWA_2"/>
    <property type="match status" value="1"/>
</dbReference>
<dbReference type="InterPro" id="IPR001841">
    <property type="entry name" value="Znf_RING"/>
</dbReference>
<dbReference type="SMART" id="SM00327">
    <property type="entry name" value="VWA"/>
    <property type="match status" value="1"/>
</dbReference>
<keyword evidence="1" id="KW-0862">Zinc</keyword>
<evidence type="ECO:0000259" key="3">
    <source>
        <dbReference type="PROSITE" id="PS50089"/>
    </source>
</evidence>
<dbReference type="PANTHER" id="PTHR10579:SF120">
    <property type="entry name" value="CHROMATIN REGULATOR PHD FAMILY-RELATED"/>
    <property type="match status" value="1"/>
</dbReference>
<dbReference type="GO" id="GO:0008270">
    <property type="term" value="F:zinc ion binding"/>
    <property type="evidence" value="ECO:0007669"/>
    <property type="project" value="UniProtKB-KW"/>
</dbReference>
<keyword evidence="1" id="KW-0479">Metal-binding</keyword>
<evidence type="ECO:0000256" key="1">
    <source>
        <dbReference type="PROSITE-ProRule" id="PRU00175"/>
    </source>
</evidence>
<dbReference type="Gramene" id="Psat04G0351800-T1">
    <property type="protein sequence ID" value="KAI5419378.1"/>
    <property type="gene ID" value="KIW84_043518"/>
</dbReference>
<dbReference type="InterPro" id="IPR036465">
    <property type="entry name" value="vWFA_dom_sf"/>
</dbReference>
<keyword evidence="1" id="KW-0863">Zinc-finger</keyword>
<dbReference type="Pfam" id="PF17123">
    <property type="entry name" value="zf-RING_11"/>
    <property type="match status" value="1"/>
</dbReference>
<dbReference type="AlphaFoldDB" id="A0A9D5ARW7"/>
<feature type="compositionally biased region" description="Polar residues" evidence="2">
    <location>
        <begin position="172"/>
        <end position="184"/>
    </location>
</feature>
<feature type="compositionally biased region" description="Polar residues" evidence="2">
    <location>
        <begin position="147"/>
        <end position="161"/>
    </location>
</feature>
<reference evidence="5 6" key="1">
    <citation type="journal article" date="2022" name="Nat. Genet.">
        <title>Improved pea reference genome and pan-genome highlight genomic features and evolutionary characteristics.</title>
        <authorList>
            <person name="Yang T."/>
            <person name="Liu R."/>
            <person name="Luo Y."/>
            <person name="Hu S."/>
            <person name="Wang D."/>
            <person name="Wang C."/>
            <person name="Pandey M.K."/>
            <person name="Ge S."/>
            <person name="Xu Q."/>
            <person name="Li N."/>
            <person name="Li G."/>
            <person name="Huang Y."/>
            <person name="Saxena R.K."/>
            <person name="Ji Y."/>
            <person name="Li M."/>
            <person name="Yan X."/>
            <person name="He Y."/>
            <person name="Liu Y."/>
            <person name="Wang X."/>
            <person name="Xiang C."/>
            <person name="Varshney R.K."/>
            <person name="Ding H."/>
            <person name="Gao S."/>
            <person name="Zong X."/>
        </authorList>
    </citation>
    <scope>NUCLEOTIDE SEQUENCE [LARGE SCALE GENOMIC DNA]</scope>
    <source>
        <strain evidence="5 6">cv. Zhongwan 6</strain>
    </source>
</reference>
<proteinExistence type="predicted"/>
<evidence type="ECO:0000256" key="2">
    <source>
        <dbReference type="SAM" id="MobiDB-lite"/>
    </source>
</evidence>
<evidence type="ECO:0000259" key="4">
    <source>
        <dbReference type="PROSITE" id="PS50234"/>
    </source>
</evidence>
<evidence type="ECO:0000313" key="5">
    <source>
        <dbReference type="EMBL" id="KAI5419378.1"/>
    </source>
</evidence>
<gene>
    <name evidence="5" type="ORF">KIW84_043518</name>
</gene>
<feature type="compositionally biased region" description="Acidic residues" evidence="2">
    <location>
        <begin position="185"/>
        <end position="204"/>
    </location>
</feature>
<feature type="domain" description="VWFA" evidence="4">
    <location>
        <begin position="262"/>
        <end position="443"/>
    </location>
</feature>
<feature type="compositionally biased region" description="Low complexity" evidence="2">
    <location>
        <begin position="48"/>
        <end position="73"/>
    </location>
</feature>
<dbReference type="InterPro" id="IPR002035">
    <property type="entry name" value="VWF_A"/>
</dbReference>
<dbReference type="Gene3D" id="3.30.40.10">
    <property type="entry name" value="Zinc/RING finger domain, C3HC4 (zinc finger)"/>
    <property type="match status" value="1"/>
</dbReference>
<sequence>MVAGWRKAFYTSKDKDSNSKVLVETHPQHLDFDNINGSPQNNLRCQTSDSNSSLSDNKSNNSPKWSSSSSPNSPSSYYTLLKSTLGLSKSLCGICSLSVKTGEGKAIFTAECSHIFHFPCIAAHVKNQQIITCPVCGTNWNDLQPEKTNTAQNVKTTTSLKLPNYNDDEPLLSSSSVSRFNTIPESDENEEEEYQEGEEEDEENKEPIEFQGHGVSSTRTFDAFLLPESALIASNKSFQTLIAVLKVKAKPYNVVTNRPPVDLVTVIDIGCSFSGVDFLMLKHSMQVVISTLGSSDRLSVVTFSGGSKRLFPLRRMTGRGRRSARRIIDSLVTNEVSGDEAPARKEALTKAAKILEDRRQKNPVTKIILLTNGYEDRRLSSTRFSHLEIPVHALNYSRALHDSAFSESVGNLLRVVAQDIKFEFHNTVAGEIAAVKSPYSATLGDIHAAGERDLVVELKVPSSHGSHNHVLSVRSSYRDPFTQELVHSKERLISTPRSLPVGSLDPKIKRLIRLHVSTRARASADVKKSNPEMAHEWLRRLQAEEKVEPFTPISAWKAAEKLAKVAMMRKSMNKVSDLHGFEDARF</sequence>
<dbReference type="SUPFAM" id="SSF57850">
    <property type="entry name" value="RING/U-box"/>
    <property type="match status" value="1"/>
</dbReference>
<feature type="domain" description="RING-type" evidence="3">
    <location>
        <begin position="92"/>
        <end position="136"/>
    </location>
</feature>
<dbReference type="Gramene" id="Psat4g120640.1">
    <property type="protein sequence ID" value="Psat4g120640.1.cds"/>
    <property type="gene ID" value="Psat4g120640"/>
</dbReference>
<dbReference type="Proteomes" id="UP001058974">
    <property type="component" value="Chromosome 4"/>
</dbReference>
<dbReference type="InterPro" id="IPR013083">
    <property type="entry name" value="Znf_RING/FYVE/PHD"/>
</dbReference>
<comment type="caution">
    <text evidence="5">The sequence shown here is derived from an EMBL/GenBank/DDBJ whole genome shotgun (WGS) entry which is preliminary data.</text>
</comment>
<dbReference type="Gene3D" id="3.40.50.410">
    <property type="entry name" value="von Willebrand factor, type A domain"/>
    <property type="match status" value="1"/>
</dbReference>
<dbReference type="InterPro" id="IPR051266">
    <property type="entry name" value="CLCR"/>
</dbReference>
<accession>A0A9D5ARW7</accession>
<evidence type="ECO:0000313" key="6">
    <source>
        <dbReference type="Proteomes" id="UP001058974"/>
    </source>
</evidence>
<dbReference type="EMBL" id="JAMSHJ010000004">
    <property type="protein sequence ID" value="KAI5419378.1"/>
    <property type="molecule type" value="Genomic_DNA"/>
</dbReference>
<feature type="region of interest" description="Disordered" evidence="2">
    <location>
        <begin position="46"/>
        <end position="73"/>
    </location>
</feature>
<organism evidence="5 6">
    <name type="scientific">Pisum sativum</name>
    <name type="common">Garden pea</name>
    <name type="synonym">Lathyrus oleraceus</name>
    <dbReference type="NCBI Taxonomy" id="3888"/>
    <lineage>
        <taxon>Eukaryota</taxon>
        <taxon>Viridiplantae</taxon>
        <taxon>Streptophyta</taxon>
        <taxon>Embryophyta</taxon>
        <taxon>Tracheophyta</taxon>
        <taxon>Spermatophyta</taxon>
        <taxon>Magnoliopsida</taxon>
        <taxon>eudicotyledons</taxon>
        <taxon>Gunneridae</taxon>
        <taxon>Pentapetalae</taxon>
        <taxon>rosids</taxon>
        <taxon>fabids</taxon>
        <taxon>Fabales</taxon>
        <taxon>Fabaceae</taxon>
        <taxon>Papilionoideae</taxon>
        <taxon>50 kb inversion clade</taxon>
        <taxon>NPAAA clade</taxon>
        <taxon>Hologalegina</taxon>
        <taxon>IRL clade</taxon>
        <taxon>Fabeae</taxon>
        <taxon>Lathyrus</taxon>
    </lineage>
</organism>
<keyword evidence="6" id="KW-1185">Reference proteome</keyword>
<dbReference type="SMART" id="SM00184">
    <property type="entry name" value="RING"/>
    <property type="match status" value="1"/>
</dbReference>
<dbReference type="PANTHER" id="PTHR10579">
    <property type="entry name" value="CALCIUM-ACTIVATED CHLORIDE CHANNEL REGULATOR"/>
    <property type="match status" value="1"/>
</dbReference>
<name>A0A9D5ARW7_PEA</name>
<dbReference type="PROSITE" id="PS50234">
    <property type="entry name" value="VWFA"/>
    <property type="match status" value="1"/>
</dbReference>
<dbReference type="PROSITE" id="PS50089">
    <property type="entry name" value="ZF_RING_2"/>
    <property type="match status" value="1"/>
</dbReference>